<gene>
    <name evidence="12" type="ORF">NYPRO_LOCUS5226</name>
</gene>
<keyword evidence="8" id="KW-1015">Disulfide bond</keyword>
<dbReference type="GO" id="GO:0002474">
    <property type="term" value="P:antigen processing and presentation of peptide antigen via MHC class I"/>
    <property type="evidence" value="ECO:0007669"/>
    <property type="project" value="UniProtKB-KW"/>
</dbReference>
<dbReference type="GO" id="GO:0005615">
    <property type="term" value="C:extracellular space"/>
    <property type="evidence" value="ECO:0007669"/>
    <property type="project" value="TreeGrafter"/>
</dbReference>
<dbReference type="SUPFAM" id="SSF48726">
    <property type="entry name" value="Immunoglobulin"/>
    <property type="match status" value="1"/>
</dbReference>
<feature type="signal peptide" evidence="10">
    <location>
        <begin position="1"/>
        <end position="18"/>
    </location>
</feature>
<keyword evidence="3" id="KW-0812">Transmembrane</keyword>
<comment type="caution">
    <text evidence="12">The sequence shown here is derived from an EMBL/GenBank/DDBJ whole genome shotgun (WGS) entry which is preliminary data.</text>
</comment>
<dbReference type="Gene3D" id="2.60.40.10">
    <property type="entry name" value="Immunoglobulins"/>
    <property type="match status" value="1"/>
</dbReference>
<dbReference type="InterPro" id="IPR007110">
    <property type="entry name" value="Ig-like_dom"/>
</dbReference>
<dbReference type="Pfam" id="PF07654">
    <property type="entry name" value="C1-set"/>
    <property type="match status" value="1"/>
</dbReference>
<dbReference type="PANTHER" id="PTHR16675">
    <property type="entry name" value="MHC CLASS I-RELATED"/>
    <property type="match status" value="1"/>
</dbReference>
<organism evidence="12 13">
    <name type="scientific">Nyctereutes procyonoides</name>
    <name type="common">Raccoon dog</name>
    <name type="synonym">Canis procyonoides</name>
    <dbReference type="NCBI Taxonomy" id="34880"/>
    <lineage>
        <taxon>Eukaryota</taxon>
        <taxon>Metazoa</taxon>
        <taxon>Chordata</taxon>
        <taxon>Craniata</taxon>
        <taxon>Vertebrata</taxon>
        <taxon>Euteleostomi</taxon>
        <taxon>Mammalia</taxon>
        <taxon>Eutheria</taxon>
        <taxon>Laurasiatheria</taxon>
        <taxon>Carnivora</taxon>
        <taxon>Caniformia</taxon>
        <taxon>Canidae</taxon>
        <taxon>Nyctereutes</taxon>
    </lineage>
</organism>
<evidence type="ECO:0000259" key="11">
    <source>
        <dbReference type="PROSITE" id="PS50835"/>
    </source>
</evidence>
<feature type="chain" id="PRO_5032570476" evidence="10">
    <location>
        <begin position="19"/>
        <end position="167"/>
    </location>
</feature>
<dbReference type="SMART" id="SM00407">
    <property type="entry name" value="IGc1"/>
    <property type="match status" value="1"/>
</dbReference>
<dbReference type="PROSITE" id="PS50835">
    <property type="entry name" value="IG_LIKE"/>
    <property type="match status" value="1"/>
</dbReference>
<evidence type="ECO:0000256" key="6">
    <source>
        <dbReference type="ARBA" id="ARBA00022989"/>
    </source>
</evidence>
<keyword evidence="7" id="KW-0472">Membrane</keyword>
<dbReference type="EMBL" id="CAJHUB010000666">
    <property type="protein sequence ID" value="CAD7672431.1"/>
    <property type="molecule type" value="Genomic_DNA"/>
</dbReference>
<feature type="domain" description="Ig-like" evidence="11">
    <location>
        <begin position="67"/>
        <end position="123"/>
    </location>
</feature>
<dbReference type="InterPro" id="IPR011162">
    <property type="entry name" value="MHC_I/II-like_Ag-recog"/>
</dbReference>
<dbReference type="GO" id="GO:0009897">
    <property type="term" value="C:external side of plasma membrane"/>
    <property type="evidence" value="ECO:0007669"/>
    <property type="project" value="TreeGrafter"/>
</dbReference>
<evidence type="ECO:0000256" key="8">
    <source>
        <dbReference type="ARBA" id="ARBA00023157"/>
    </source>
</evidence>
<dbReference type="InterPro" id="IPR050208">
    <property type="entry name" value="MHC_class-I_related"/>
</dbReference>
<dbReference type="GO" id="GO:0042612">
    <property type="term" value="C:MHC class I protein complex"/>
    <property type="evidence" value="ECO:0007669"/>
    <property type="project" value="UniProtKB-KW"/>
</dbReference>
<evidence type="ECO:0000256" key="7">
    <source>
        <dbReference type="ARBA" id="ARBA00023136"/>
    </source>
</evidence>
<dbReference type="InterPro" id="IPR013783">
    <property type="entry name" value="Ig-like_fold"/>
</dbReference>
<keyword evidence="4 10" id="KW-0732">Signal</keyword>
<protein>
    <submittedName>
        <fullName evidence="12">(raccoon dog) hypothetical protein</fullName>
    </submittedName>
</protein>
<dbReference type="Proteomes" id="UP000645828">
    <property type="component" value="Unassembled WGS sequence"/>
</dbReference>
<keyword evidence="13" id="KW-1185">Reference proteome</keyword>
<keyword evidence="5" id="KW-0391">Immunity</keyword>
<keyword evidence="2" id="KW-0490">MHC I</keyword>
<sequence>MVLSLPLIIILTVKHSLSTIFLQHAYDGLNFIILNKDLFFWMATDNMARITKWAQEANWHEITTPFCRIRGFYPPGICMIWLKNGEEIVQEIGKGDILPKGDGSYWTWGSVELDPQSGDLYSCPCRLWPLRSTAGGAGVGVLAWGRRPQLGGRWRQNGVINLFTPDP</sequence>
<keyword evidence="6" id="KW-1133">Transmembrane helix</keyword>
<proteinExistence type="predicted"/>
<dbReference type="SUPFAM" id="SSF54452">
    <property type="entry name" value="MHC antigen-recognition domain"/>
    <property type="match status" value="1"/>
</dbReference>
<evidence type="ECO:0000256" key="4">
    <source>
        <dbReference type="ARBA" id="ARBA00022729"/>
    </source>
</evidence>
<dbReference type="InterPro" id="IPR036179">
    <property type="entry name" value="Ig-like_dom_sf"/>
</dbReference>
<accession>A0A811YDI8</accession>
<dbReference type="InterPro" id="IPR003597">
    <property type="entry name" value="Ig_C1-set"/>
</dbReference>
<evidence type="ECO:0000256" key="5">
    <source>
        <dbReference type="ARBA" id="ARBA00022859"/>
    </source>
</evidence>
<evidence type="ECO:0000313" key="12">
    <source>
        <dbReference type="EMBL" id="CAD7672431.1"/>
    </source>
</evidence>
<reference evidence="12" key="1">
    <citation type="submission" date="2020-12" db="EMBL/GenBank/DDBJ databases">
        <authorList>
            <consortium name="Molecular Ecology Group"/>
        </authorList>
    </citation>
    <scope>NUCLEOTIDE SEQUENCE</scope>
    <source>
        <strain evidence="12">TBG_1078</strain>
    </source>
</reference>
<keyword evidence="9" id="KW-0325">Glycoprotein</keyword>
<evidence type="ECO:0000256" key="2">
    <source>
        <dbReference type="ARBA" id="ARBA00022451"/>
    </source>
</evidence>
<evidence type="ECO:0000313" key="13">
    <source>
        <dbReference type="Proteomes" id="UP000645828"/>
    </source>
</evidence>
<evidence type="ECO:0000256" key="10">
    <source>
        <dbReference type="SAM" id="SignalP"/>
    </source>
</evidence>
<evidence type="ECO:0000256" key="3">
    <source>
        <dbReference type="ARBA" id="ARBA00022692"/>
    </source>
</evidence>
<dbReference type="PANTHER" id="PTHR16675:SF242">
    <property type="entry name" value="MAJOR HISTOCOMPATIBILITY COMPLEX CLASS I-RELATED GENE PROTEIN"/>
    <property type="match status" value="1"/>
</dbReference>
<name>A0A811YDI8_NYCPR</name>
<comment type="subcellular location">
    <subcellularLocation>
        <location evidence="1">Membrane</location>
        <topology evidence="1">Single-pass type I membrane protein</topology>
    </subcellularLocation>
</comment>
<dbReference type="GO" id="GO:0006955">
    <property type="term" value="P:immune response"/>
    <property type="evidence" value="ECO:0007669"/>
    <property type="project" value="TreeGrafter"/>
</dbReference>
<evidence type="ECO:0000256" key="9">
    <source>
        <dbReference type="ARBA" id="ARBA00023180"/>
    </source>
</evidence>
<evidence type="ECO:0000256" key="1">
    <source>
        <dbReference type="ARBA" id="ARBA00004479"/>
    </source>
</evidence>
<dbReference type="AlphaFoldDB" id="A0A811YDI8"/>